<feature type="signal peptide" evidence="1">
    <location>
        <begin position="1"/>
        <end position="21"/>
    </location>
</feature>
<protein>
    <submittedName>
        <fullName evidence="2">Sugar ABC transporter substrate-binding protein</fullName>
    </submittedName>
</protein>
<accession>A0ABS3X835</accession>
<dbReference type="SUPFAM" id="SSF53850">
    <property type="entry name" value="Periplasmic binding protein-like II"/>
    <property type="match status" value="1"/>
</dbReference>
<name>A0ABS3X835_9ACTN</name>
<evidence type="ECO:0000313" key="3">
    <source>
        <dbReference type="Proteomes" id="UP001519064"/>
    </source>
</evidence>
<dbReference type="InterPro" id="IPR050490">
    <property type="entry name" value="Bact_solute-bd_prot1"/>
</dbReference>
<organism evidence="2 3">
    <name type="scientific">Streptomyces oryzae</name>
    <dbReference type="NCBI Taxonomy" id="1434886"/>
    <lineage>
        <taxon>Bacteria</taxon>
        <taxon>Bacillati</taxon>
        <taxon>Actinomycetota</taxon>
        <taxon>Actinomycetes</taxon>
        <taxon>Kitasatosporales</taxon>
        <taxon>Streptomycetaceae</taxon>
        <taxon>Streptomyces</taxon>
    </lineage>
</organism>
<dbReference type="Pfam" id="PF01547">
    <property type="entry name" value="SBP_bac_1"/>
    <property type="match status" value="1"/>
</dbReference>
<dbReference type="Proteomes" id="UP001519064">
    <property type="component" value="Unassembled WGS sequence"/>
</dbReference>
<feature type="chain" id="PRO_5047408184" evidence="1">
    <location>
        <begin position="22"/>
        <end position="430"/>
    </location>
</feature>
<evidence type="ECO:0000313" key="2">
    <source>
        <dbReference type="EMBL" id="MBO8191521.1"/>
    </source>
</evidence>
<dbReference type="Gene3D" id="3.40.190.10">
    <property type="entry name" value="Periplasmic binding protein-like II"/>
    <property type="match status" value="1"/>
</dbReference>
<dbReference type="PANTHER" id="PTHR43649:SF12">
    <property type="entry name" value="DIACETYLCHITOBIOSE BINDING PROTEIN DASA"/>
    <property type="match status" value="1"/>
</dbReference>
<reference evidence="2 3" key="1">
    <citation type="submission" date="2020-11" db="EMBL/GenBank/DDBJ databases">
        <title>Streptomyces spirodelae sp. nov., isolated from duckweed.</title>
        <authorList>
            <person name="Saimee Y."/>
            <person name="Duangmal K."/>
        </authorList>
    </citation>
    <scope>NUCLEOTIDE SEQUENCE [LARGE SCALE GENOMIC DNA]</scope>
    <source>
        <strain evidence="2 3">S16-07</strain>
    </source>
</reference>
<dbReference type="InterPro" id="IPR006059">
    <property type="entry name" value="SBP"/>
</dbReference>
<gene>
    <name evidence="2" type="ORF">ITI46_07425</name>
</gene>
<sequence>MRSARISLTVTVTAAAITLLASSCAPGSSSDGGDTKQADDKKLTYLYFTDGPDEQATRDLIDEFEKKTGAKVNLQIVPFDNLEQRLQARLSGNNAPDVARLTDITPFRTDLLDLNKFQKGALNGKFLKGADSYITGKSGELLAVPSDLTMNGPLINVDQFKKAGVPLPDPKQPWTWDDMVKDAKKVQAANKTQNAIAMDVSGHRFSTMLSQYGTDFFDKTGKKPGLDTGKATAAVKRFAELNASGTMPKDLWLQAGTKYKAANEIFLAQQTPVYLSGNWQVSAFAKDAKFTWAAAPNPCQKTCGGFPGGKFMASFKQSKHQKLAAEFIAFMNSKASQEKLAKDANFLPTRKDLISSGVKYPKRDADMQTFLDDVKRTPQTAYASAYSPAFGATADASVKELAKVLAGDSSPKEAVEAIRAEAQKALKDAQ</sequence>
<keyword evidence="1" id="KW-0732">Signal</keyword>
<dbReference type="CDD" id="cd13585">
    <property type="entry name" value="PBP2_TMBP_like"/>
    <property type="match status" value="1"/>
</dbReference>
<dbReference type="PANTHER" id="PTHR43649">
    <property type="entry name" value="ARABINOSE-BINDING PROTEIN-RELATED"/>
    <property type="match status" value="1"/>
</dbReference>
<keyword evidence="3" id="KW-1185">Reference proteome</keyword>
<dbReference type="EMBL" id="JADKMA010000024">
    <property type="protein sequence ID" value="MBO8191521.1"/>
    <property type="molecule type" value="Genomic_DNA"/>
</dbReference>
<dbReference type="RefSeq" id="WP_209238616.1">
    <property type="nucleotide sequence ID" value="NZ_JADKMA010000024.1"/>
</dbReference>
<proteinExistence type="predicted"/>
<comment type="caution">
    <text evidence="2">The sequence shown here is derived from an EMBL/GenBank/DDBJ whole genome shotgun (WGS) entry which is preliminary data.</text>
</comment>
<dbReference type="PROSITE" id="PS51257">
    <property type="entry name" value="PROKAR_LIPOPROTEIN"/>
    <property type="match status" value="1"/>
</dbReference>
<evidence type="ECO:0000256" key="1">
    <source>
        <dbReference type="SAM" id="SignalP"/>
    </source>
</evidence>